<keyword evidence="1" id="KW-1133">Transmembrane helix</keyword>
<evidence type="ECO:0000313" key="3">
    <source>
        <dbReference type="Proteomes" id="UP000199636"/>
    </source>
</evidence>
<dbReference type="RefSeq" id="WP_090266131.1">
    <property type="nucleotide sequence ID" value="NZ_FNDS01000010.1"/>
</dbReference>
<dbReference type="STRING" id="428992.SAMN05216272_11040"/>
<dbReference type="OrthoDB" id="7361836at2"/>
<evidence type="ECO:0008006" key="4">
    <source>
        <dbReference type="Google" id="ProtNLM"/>
    </source>
</evidence>
<gene>
    <name evidence="2" type="ORF">SAMN05216272_11040</name>
</gene>
<feature type="transmembrane region" description="Helical" evidence="1">
    <location>
        <begin position="60"/>
        <end position="82"/>
    </location>
</feature>
<evidence type="ECO:0000313" key="2">
    <source>
        <dbReference type="EMBL" id="SDI48575.1"/>
    </source>
</evidence>
<accession>A0A1G8KYG6</accession>
<sequence>MNVYRHEVSGVFAQRAEAERARQRMIDAGIPSARLRILGAGDAPAETRTSRVKRSLGEMLTSGAIGLCLGLLVTTLTAFALSKDHSGPLFGVPLSMLGWGSLLGAVFGAMVGASAHVGQIAQSFRYAIGHGEAVLLVETHADRETQLARDIIEASAGVGVRMDVSLS</sequence>
<evidence type="ECO:0000256" key="1">
    <source>
        <dbReference type="SAM" id="Phobius"/>
    </source>
</evidence>
<organism evidence="2 3">
    <name type="scientific">Pseudomonas panipatensis</name>
    <dbReference type="NCBI Taxonomy" id="428992"/>
    <lineage>
        <taxon>Bacteria</taxon>
        <taxon>Pseudomonadati</taxon>
        <taxon>Pseudomonadota</taxon>
        <taxon>Gammaproteobacteria</taxon>
        <taxon>Pseudomonadales</taxon>
        <taxon>Pseudomonadaceae</taxon>
        <taxon>Pseudomonas</taxon>
    </lineage>
</organism>
<name>A0A1G8KYG6_9PSED</name>
<dbReference type="EMBL" id="FNDS01000010">
    <property type="protein sequence ID" value="SDI48575.1"/>
    <property type="molecule type" value="Genomic_DNA"/>
</dbReference>
<keyword evidence="1" id="KW-0812">Transmembrane</keyword>
<keyword evidence="3" id="KW-1185">Reference proteome</keyword>
<feature type="transmembrane region" description="Helical" evidence="1">
    <location>
        <begin position="94"/>
        <end position="115"/>
    </location>
</feature>
<proteinExistence type="predicted"/>
<reference evidence="3" key="1">
    <citation type="submission" date="2016-10" db="EMBL/GenBank/DDBJ databases">
        <authorList>
            <person name="Varghese N."/>
            <person name="Submissions S."/>
        </authorList>
    </citation>
    <scope>NUCLEOTIDE SEQUENCE [LARGE SCALE GENOMIC DNA]</scope>
    <source>
        <strain evidence="3">CCM 7469</strain>
    </source>
</reference>
<dbReference type="Proteomes" id="UP000199636">
    <property type="component" value="Unassembled WGS sequence"/>
</dbReference>
<dbReference type="AlphaFoldDB" id="A0A1G8KYG6"/>
<protein>
    <recommendedName>
        <fullName evidence="4">DUF1269 domain-containing protein</fullName>
    </recommendedName>
</protein>
<keyword evidence="1" id="KW-0472">Membrane</keyword>